<feature type="domain" description="Integral membrane bound transporter" evidence="6">
    <location>
        <begin position="34"/>
        <end position="156"/>
    </location>
</feature>
<evidence type="ECO:0000313" key="7">
    <source>
        <dbReference type="EMBL" id="KGM12087.1"/>
    </source>
</evidence>
<evidence type="ECO:0000256" key="3">
    <source>
        <dbReference type="ARBA" id="ARBA00022989"/>
    </source>
</evidence>
<keyword evidence="4 5" id="KW-0472">Membrane</keyword>
<dbReference type="InterPro" id="IPR049453">
    <property type="entry name" value="Memb_transporter_dom"/>
</dbReference>
<dbReference type="AlphaFoldDB" id="A0A0A0BWL0"/>
<keyword evidence="3 5" id="KW-1133">Transmembrane helix</keyword>
<feature type="transmembrane region" description="Helical" evidence="5">
    <location>
        <begin position="93"/>
        <end position="111"/>
    </location>
</feature>
<accession>A0A0A0BWL0</accession>
<evidence type="ECO:0000259" key="6">
    <source>
        <dbReference type="Pfam" id="PF13515"/>
    </source>
</evidence>
<dbReference type="GO" id="GO:0016020">
    <property type="term" value="C:membrane"/>
    <property type="evidence" value="ECO:0007669"/>
    <property type="project" value="UniProtKB-SubCell"/>
</dbReference>
<dbReference type="OrthoDB" id="5198202at2"/>
<protein>
    <submittedName>
        <fullName evidence="7">Fusaric acid resistance protein</fullName>
    </submittedName>
</protein>
<dbReference type="Proteomes" id="UP000029839">
    <property type="component" value="Unassembled WGS sequence"/>
</dbReference>
<feature type="transmembrane region" description="Helical" evidence="5">
    <location>
        <begin position="20"/>
        <end position="38"/>
    </location>
</feature>
<gene>
    <name evidence="7" type="ORF">N868_02870</name>
</gene>
<name>A0A0A0BWL0_9CELL</name>
<keyword evidence="8" id="KW-1185">Reference proteome</keyword>
<evidence type="ECO:0000256" key="2">
    <source>
        <dbReference type="ARBA" id="ARBA00022692"/>
    </source>
</evidence>
<comment type="subcellular location">
    <subcellularLocation>
        <location evidence="1">Membrane</location>
        <topology evidence="1">Multi-pass membrane protein</topology>
    </subcellularLocation>
</comment>
<evidence type="ECO:0000256" key="1">
    <source>
        <dbReference type="ARBA" id="ARBA00004141"/>
    </source>
</evidence>
<sequence length="358" mass="37801">MRRVRVVARLRQGSARVRRALLPVVLASLAAGVAWAIAVYGLGHATPFFAPVSAWVALGFSVDRHPRRVAELAVGVAVGVLLGDLLVHLIGSGPVQVAAVLAVAALVARFIDRGDLLTTQAGVQAIVIVGLPAAQAGSPLGRWADALVGGAVALVVTALWPQDPRRRVRSLAEEALEEVSHLLRDLARGLAGHDVELVEEALVRGRASQPTLDQWRSVAAQARAGARVSPAHRRHRPELLDLEGAAVRADRAMRNARVLARRCRPLVGSAHELDRLAGLVTELARATGELAVAFGAGAEPLRARERLAEVAAAADPRAVSTDDWHVQGVVLLIRSLVVDLLETAGVAPAAARERLPEL</sequence>
<reference evidence="7 8" key="1">
    <citation type="submission" date="2013-08" db="EMBL/GenBank/DDBJ databases">
        <title>Genome sequencing of Cellulomonas carbonis T26.</title>
        <authorList>
            <person name="Chen F."/>
            <person name="Li Y."/>
            <person name="Wang G."/>
        </authorList>
    </citation>
    <scope>NUCLEOTIDE SEQUENCE [LARGE SCALE GENOMIC DNA]</scope>
    <source>
        <strain evidence="7 8">T26</strain>
    </source>
</reference>
<evidence type="ECO:0000256" key="4">
    <source>
        <dbReference type="ARBA" id="ARBA00023136"/>
    </source>
</evidence>
<dbReference type="RefSeq" id="WP_043603381.1">
    <property type="nucleotide sequence ID" value="NZ_AXCY01000009.1"/>
</dbReference>
<comment type="caution">
    <text evidence="7">The sequence shown here is derived from an EMBL/GenBank/DDBJ whole genome shotgun (WGS) entry which is preliminary data.</text>
</comment>
<reference evidence="7 8" key="2">
    <citation type="journal article" date="2015" name="Stand. Genomic Sci.">
        <title>Draft genome sequence of Cellulomonas carbonis T26(T) and comparative analysis of six Cellulomonas genomes.</title>
        <authorList>
            <person name="Zhuang W."/>
            <person name="Zhang S."/>
            <person name="Xia X."/>
            <person name="Wang G."/>
        </authorList>
    </citation>
    <scope>NUCLEOTIDE SEQUENCE [LARGE SCALE GENOMIC DNA]</scope>
    <source>
        <strain evidence="7 8">T26</strain>
    </source>
</reference>
<dbReference type="Pfam" id="PF13515">
    <property type="entry name" value="FUSC_2"/>
    <property type="match status" value="1"/>
</dbReference>
<evidence type="ECO:0000313" key="8">
    <source>
        <dbReference type="Proteomes" id="UP000029839"/>
    </source>
</evidence>
<proteinExistence type="predicted"/>
<evidence type="ECO:0000256" key="5">
    <source>
        <dbReference type="SAM" id="Phobius"/>
    </source>
</evidence>
<organism evidence="7 8">
    <name type="scientific">Cellulomonas carbonis T26</name>
    <dbReference type="NCBI Taxonomy" id="947969"/>
    <lineage>
        <taxon>Bacteria</taxon>
        <taxon>Bacillati</taxon>
        <taxon>Actinomycetota</taxon>
        <taxon>Actinomycetes</taxon>
        <taxon>Micrococcales</taxon>
        <taxon>Cellulomonadaceae</taxon>
        <taxon>Cellulomonas</taxon>
    </lineage>
</organism>
<dbReference type="EMBL" id="AXCY01000009">
    <property type="protein sequence ID" value="KGM12087.1"/>
    <property type="molecule type" value="Genomic_DNA"/>
</dbReference>
<keyword evidence="2 5" id="KW-0812">Transmembrane</keyword>